<keyword evidence="4" id="KW-1185">Reference proteome</keyword>
<dbReference type="PROSITE" id="PS00383">
    <property type="entry name" value="TYR_PHOSPHATASE_1"/>
    <property type="match status" value="1"/>
</dbReference>
<name>A0ABY4E5G6_9NEIS</name>
<dbReference type="InterPro" id="IPR029021">
    <property type="entry name" value="Prot-tyrosine_phosphatase-like"/>
</dbReference>
<gene>
    <name evidence="3" type="ORF">LVJ82_08630</name>
</gene>
<organism evidence="3 4">
    <name type="scientific">Vitreoscilla massiliensis</name>
    <dbReference type="NCBI Taxonomy" id="1689272"/>
    <lineage>
        <taxon>Bacteria</taxon>
        <taxon>Pseudomonadati</taxon>
        <taxon>Pseudomonadota</taxon>
        <taxon>Betaproteobacteria</taxon>
        <taxon>Neisseriales</taxon>
        <taxon>Neisseriaceae</taxon>
        <taxon>Vitreoscilla</taxon>
    </lineage>
</organism>
<evidence type="ECO:0000313" key="4">
    <source>
        <dbReference type="Proteomes" id="UP000832011"/>
    </source>
</evidence>
<dbReference type="Pfam" id="PF22785">
    <property type="entry name" value="Tc-R-P"/>
    <property type="match status" value="1"/>
</dbReference>
<dbReference type="RefSeq" id="WP_082625507.1">
    <property type="nucleotide sequence ID" value="NZ_CABKVG010000006.1"/>
</dbReference>
<accession>A0ABY4E5G6</accession>
<sequence length="201" mass="23017">MEVVNLGYLCVALALGVCLPAEAKRVASIEAPRVLYQWATPVEQSVNLFRVTPTLFRSEQLQAKDRALLPQNNIKTIINLRYFDRDDDQEELSQPGLKLMNHPLKSWRIKPKEIAAVLYEIEQAQKQGGVLVHCYHGADRTGLIIGMHRIVQQGWSIDEAKREMVEGPYGFHTVWRNIPKMYNQDTVNQVRLELARLRAAQ</sequence>
<dbReference type="InterPro" id="IPR016130">
    <property type="entry name" value="Tyr_Pase_AS"/>
</dbReference>
<dbReference type="SUPFAM" id="SSF52799">
    <property type="entry name" value="(Phosphotyrosine protein) phosphatases II"/>
    <property type="match status" value="1"/>
</dbReference>
<dbReference type="InterPro" id="IPR020422">
    <property type="entry name" value="TYR_PHOSPHATASE_DUAL_dom"/>
</dbReference>
<evidence type="ECO:0000313" key="3">
    <source>
        <dbReference type="EMBL" id="UOO91013.1"/>
    </source>
</evidence>
<dbReference type="SMART" id="SM00195">
    <property type="entry name" value="DSPc"/>
    <property type="match status" value="1"/>
</dbReference>
<reference evidence="3 4" key="1">
    <citation type="journal article" date="2022" name="Res Sq">
        <title>Evolution of multicellular longitudinally dividing oral cavity symbionts (Neisseriaceae).</title>
        <authorList>
            <person name="Nyongesa S."/>
            <person name="Weber P."/>
            <person name="Bernet E."/>
            <person name="Pullido F."/>
            <person name="Nieckarz M."/>
            <person name="Delaby M."/>
            <person name="Nieves C."/>
            <person name="Viehboeck T."/>
            <person name="Krause N."/>
            <person name="Rivera-Millot A."/>
            <person name="Nakamura A."/>
            <person name="Vischer N."/>
            <person name="VanNieuwenhze M."/>
            <person name="Brun Y."/>
            <person name="Cava F."/>
            <person name="Bulgheresi S."/>
            <person name="Veyrier F."/>
        </authorList>
    </citation>
    <scope>NUCLEOTIDE SEQUENCE [LARGE SCALE GENOMIC DNA]</scope>
    <source>
        <strain evidence="3 4">SN4</strain>
    </source>
</reference>
<dbReference type="EMBL" id="CP091511">
    <property type="protein sequence ID" value="UOO91013.1"/>
    <property type="molecule type" value="Genomic_DNA"/>
</dbReference>
<dbReference type="Gene3D" id="3.90.190.10">
    <property type="entry name" value="Protein tyrosine phosphatase superfamily"/>
    <property type="match status" value="1"/>
</dbReference>
<dbReference type="Proteomes" id="UP000832011">
    <property type="component" value="Chromosome"/>
</dbReference>
<dbReference type="InterPro" id="IPR000387">
    <property type="entry name" value="Tyr_Pase_dom"/>
</dbReference>
<evidence type="ECO:0000256" key="1">
    <source>
        <dbReference type="ARBA" id="ARBA00022801"/>
    </source>
</evidence>
<proteinExistence type="predicted"/>
<evidence type="ECO:0000259" key="2">
    <source>
        <dbReference type="PROSITE" id="PS50056"/>
    </source>
</evidence>
<keyword evidence="1" id="KW-0378">Hydrolase</keyword>
<dbReference type="PROSITE" id="PS50056">
    <property type="entry name" value="TYR_PHOSPHATASE_2"/>
    <property type="match status" value="1"/>
</dbReference>
<feature type="domain" description="Tyrosine specific protein phosphatases" evidence="2">
    <location>
        <begin position="112"/>
        <end position="164"/>
    </location>
</feature>
<protein>
    <submittedName>
        <fullName evidence="3">Tyrosine-protein phosphatase</fullName>
    </submittedName>
</protein>